<dbReference type="Proteomes" id="UP001208689">
    <property type="component" value="Chromosome"/>
</dbReference>
<evidence type="ECO:0000313" key="3">
    <source>
        <dbReference type="Proteomes" id="UP001208689"/>
    </source>
</evidence>
<proteinExistence type="predicted"/>
<dbReference type="PANTHER" id="PTHR38462">
    <property type="entry name" value="EXONUCLEASE-LIKE PROTEIN"/>
    <property type="match status" value="1"/>
</dbReference>
<dbReference type="EMBL" id="CP104013">
    <property type="protein sequence ID" value="UYP48180.1"/>
    <property type="molecule type" value="Genomic_DNA"/>
</dbReference>
<dbReference type="InterPro" id="IPR038720">
    <property type="entry name" value="YprB_RNase_H-like_dom"/>
</dbReference>
<dbReference type="Pfam" id="PF13482">
    <property type="entry name" value="RNase_H_2"/>
    <property type="match status" value="1"/>
</dbReference>
<dbReference type="InterPro" id="IPR012337">
    <property type="entry name" value="RNaseH-like_sf"/>
</dbReference>
<keyword evidence="3" id="KW-1185">Reference proteome</keyword>
<accession>A0ABY6HXE0</accession>
<reference evidence="2" key="1">
    <citation type="submission" date="2022-09" db="EMBL/GenBank/DDBJ databases">
        <title>Actin cytoskeleton and complex cell architecture in an #Asgard archaeon.</title>
        <authorList>
            <person name="Ponce Toledo R.I."/>
            <person name="Schleper C."/>
            <person name="Rodrigues Oliveira T."/>
            <person name="Wollweber F."/>
            <person name="Xu J."/>
            <person name="Rittmann S."/>
            <person name="Klingl A."/>
            <person name="Pilhofer M."/>
        </authorList>
    </citation>
    <scope>NUCLEOTIDE SEQUENCE</scope>
    <source>
        <strain evidence="2">B-35</strain>
    </source>
</reference>
<gene>
    <name evidence="2" type="ORF">NEF87_004465</name>
</gene>
<name>A0ABY6HXE0_9ARCH</name>
<evidence type="ECO:0000259" key="1">
    <source>
        <dbReference type="Pfam" id="PF13482"/>
    </source>
</evidence>
<dbReference type="InterPro" id="IPR036397">
    <property type="entry name" value="RNaseH_sf"/>
</dbReference>
<feature type="domain" description="YprB ribonuclease H-like" evidence="1">
    <location>
        <begin position="89"/>
        <end position="234"/>
    </location>
</feature>
<dbReference type="SUPFAM" id="SSF53098">
    <property type="entry name" value="Ribonuclease H-like"/>
    <property type="match status" value="1"/>
</dbReference>
<evidence type="ECO:0000313" key="2">
    <source>
        <dbReference type="EMBL" id="UYP48180.1"/>
    </source>
</evidence>
<organism evidence="2 3">
    <name type="scientific">Candidatus Lokiarchaeum ossiferum</name>
    <dbReference type="NCBI Taxonomy" id="2951803"/>
    <lineage>
        <taxon>Archaea</taxon>
        <taxon>Promethearchaeati</taxon>
        <taxon>Promethearchaeota</taxon>
        <taxon>Promethearchaeia</taxon>
        <taxon>Promethearchaeales</taxon>
        <taxon>Promethearchaeaceae</taxon>
        <taxon>Candidatus Lokiarchaeum</taxon>
    </lineage>
</organism>
<dbReference type="Gene3D" id="3.30.420.10">
    <property type="entry name" value="Ribonuclease H-like superfamily/Ribonuclease H"/>
    <property type="match status" value="1"/>
</dbReference>
<protein>
    <recommendedName>
        <fullName evidence="1">YprB ribonuclease H-like domain-containing protein</fullName>
    </recommendedName>
</protein>
<sequence>MIESTFQHIPNILRKGEIRLWNSGITTWQKLINTSEKHPHFTRKMWQALKKECIECQQAWDQGNINYFLQHFPEEIHWRFFPNFVDQILYFDVEMTGLDIQNDKITTIVAFDGIKLHYFVRNKNLDEFPRLLEKFTAIATFDGIRTDIPFLEKEFEIHFDKIHFDLFSLSRLVRLSGGLKQIERILGIQRNLPEEMNGLMAIFLWNEYQATQDPQFLSTLLAYNAEDALHLQEILFLFYEKLRKFERIPEKKLEYSPKSIQLDNIASKDVLQIINLKYGSEFL</sequence>
<dbReference type="PANTHER" id="PTHR38462:SF1">
    <property type="entry name" value="YPRB RIBONUCLEASE H-LIKE DOMAIN-CONTAINING PROTEIN"/>
    <property type="match status" value="1"/>
</dbReference>